<protein>
    <recommendedName>
        <fullName evidence="9">CDP-alcohol phosphatidyltransferase</fullName>
    </recommendedName>
</protein>
<comment type="caution">
    <text evidence="7">The sequence shown here is derived from an EMBL/GenBank/DDBJ whole genome shotgun (WGS) entry which is preliminary data.</text>
</comment>
<evidence type="ECO:0008006" key="9">
    <source>
        <dbReference type="Google" id="ProtNLM"/>
    </source>
</evidence>
<evidence type="ECO:0000256" key="4">
    <source>
        <dbReference type="ARBA" id="ARBA00023136"/>
    </source>
</evidence>
<dbReference type="Pfam" id="PF01066">
    <property type="entry name" value="CDP-OH_P_transf"/>
    <property type="match status" value="1"/>
</dbReference>
<keyword evidence="6" id="KW-0812">Transmembrane</keyword>
<proteinExistence type="inferred from homology"/>
<feature type="transmembrane region" description="Helical" evidence="6">
    <location>
        <begin position="314"/>
        <end position="334"/>
    </location>
</feature>
<evidence type="ECO:0000313" key="8">
    <source>
        <dbReference type="Proteomes" id="UP001303046"/>
    </source>
</evidence>
<feature type="transmembrane region" description="Helical" evidence="6">
    <location>
        <begin position="393"/>
        <end position="409"/>
    </location>
</feature>
<comment type="subcellular location">
    <subcellularLocation>
        <location evidence="1">Membrane</location>
    </subcellularLocation>
</comment>
<name>A0ABR1BV33_NECAM</name>
<sequence length="515" mass="58453">MFSGTIPSGNEGALALQRKCGTPQGSDYRVSVFVTYEIVWNLSTRCSWRRWSRVLVVRKRCPPGFLACEKILPTEFLRCRLRDIGEELPVGKSDVTNVATCTEIKKATPSAVTVTEGFVARKRRKILMGLFETKYLSASQLKGFDSYKYSCVDTSPISKYISHPFWNWLVTFYPRTWAPNVLTLLGWSLVMACFLVESVLDYDLTANSVGSEQPIPDWFWMFAAICTWLGYTLDGTDGKQARRIGASGPTGELFDHGLDSWSTVPFTITIFSVFGRGEYSVSPIHLLSVLISVQIVFIVTHWEKYNTGILFLSWGYDASQYTLVFVYLFTYFVGYKWYKFYVFGEVTLAVVFEATFYFCCVGSLIMSAYNMWYSYAVENTFKQPSIYEASRPIIPSFILFAISLAWAAYSPTDVCGKDPRIFFFAMGTVFSNIACRLIIAQMSNHRCEVMNLLLAVYASSAGFSFFMPSMELIILRLMCLLVVVAHVHYGVCVVRQLCAHFKIHALDVSYLQKRP</sequence>
<keyword evidence="4 6" id="KW-0472">Membrane</keyword>
<dbReference type="InterPro" id="IPR000462">
    <property type="entry name" value="CDP-OH_P_trans"/>
</dbReference>
<accession>A0ABR1BV33</accession>
<evidence type="ECO:0000256" key="5">
    <source>
        <dbReference type="RuleBase" id="RU003750"/>
    </source>
</evidence>
<keyword evidence="6" id="KW-1133">Transmembrane helix</keyword>
<feature type="transmembrane region" description="Helical" evidence="6">
    <location>
        <begin position="421"/>
        <end position="439"/>
    </location>
</feature>
<dbReference type="Proteomes" id="UP001303046">
    <property type="component" value="Unassembled WGS sequence"/>
</dbReference>
<dbReference type="InterPro" id="IPR043130">
    <property type="entry name" value="CDP-OH_PTrfase_TM_dom"/>
</dbReference>
<dbReference type="InterPro" id="IPR048254">
    <property type="entry name" value="CDP_ALCOHOL_P_TRANSF_CS"/>
</dbReference>
<dbReference type="InterPro" id="IPR014472">
    <property type="entry name" value="CHOPT"/>
</dbReference>
<feature type="transmembrane region" description="Helical" evidence="6">
    <location>
        <begin position="451"/>
        <end position="467"/>
    </location>
</feature>
<organism evidence="7 8">
    <name type="scientific">Necator americanus</name>
    <name type="common">Human hookworm</name>
    <dbReference type="NCBI Taxonomy" id="51031"/>
    <lineage>
        <taxon>Eukaryota</taxon>
        <taxon>Metazoa</taxon>
        <taxon>Ecdysozoa</taxon>
        <taxon>Nematoda</taxon>
        <taxon>Chromadorea</taxon>
        <taxon>Rhabditida</taxon>
        <taxon>Rhabditina</taxon>
        <taxon>Rhabditomorpha</taxon>
        <taxon>Strongyloidea</taxon>
        <taxon>Ancylostomatidae</taxon>
        <taxon>Bunostominae</taxon>
        <taxon>Necator</taxon>
    </lineage>
</organism>
<dbReference type="Gene3D" id="1.20.120.1760">
    <property type="match status" value="1"/>
</dbReference>
<evidence type="ECO:0000256" key="2">
    <source>
        <dbReference type="ARBA" id="ARBA00010441"/>
    </source>
</evidence>
<keyword evidence="8" id="KW-1185">Reference proteome</keyword>
<evidence type="ECO:0000313" key="7">
    <source>
        <dbReference type="EMBL" id="KAK6730213.1"/>
    </source>
</evidence>
<dbReference type="PANTHER" id="PTHR10414">
    <property type="entry name" value="ETHANOLAMINEPHOSPHOTRANSFERASE"/>
    <property type="match status" value="1"/>
</dbReference>
<feature type="transmembrane region" description="Helical" evidence="6">
    <location>
        <begin position="354"/>
        <end position="372"/>
    </location>
</feature>
<comment type="similarity">
    <text evidence="2 5">Belongs to the CDP-alcohol phosphatidyltransferase class-I family.</text>
</comment>
<evidence type="ECO:0000256" key="1">
    <source>
        <dbReference type="ARBA" id="ARBA00004370"/>
    </source>
</evidence>
<dbReference type="EMBL" id="JAVFWL010000001">
    <property type="protein sequence ID" value="KAK6730213.1"/>
    <property type="molecule type" value="Genomic_DNA"/>
</dbReference>
<gene>
    <name evidence="7" type="primary">Necator_chrI.g3089</name>
    <name evidence="7" type="ORF">RB195_006960</name>
</gene>
<feature type="transmembrane region" description="Helical" evidence="6">
    <location>
        <begin position="473"/>
        <end position="494"/>
    </location>
</feature>
<feature type="transmembrane region" description="Helical" evidence="6">
    <location>
        <begin position="281"/>
        <end position="302"/>
    </location>
</feature>
<keyword evidence="3 5" id="KW-0808">Transferase</keyword>
<evidence type="ECO:0000256" key="3">
    <source>
        <dbReference type="ARBA" id="ARBA00022679"/>
    </source>
</evidence>
<dbReference type="PROSITE" id="PS00379">
    <property type="entry name" value="CDP_ALCOHOL_P_TRANSF"/>
    <property type="match status" value="1"/>
</dbReference>
<dbReference type="PANTHER" id="PTHR10414:SF71">
    <property type="entry name" value="FI05338P"/>
    <property type="match status" value="1"/>
</dbReference>
<reference evidence="7 8" key="1">
    <citation type="submission" date="2023-08" db="EMBL/GenBank/DDBJ databases">
        <title>A Necator americanus chromosomal reference genome.</title>
        <authorList>
            <person name="Ilik V."/>
            <person name="Petrzelkova K.J."/>
            <person name="Pardy F."/>
            <person name="Fuh T."/>
            <person name="Niatou-Singa F.S."/>
            <person name="Gouil Q."/>
            <person name="Baker L."/>
            <person name="Ritchie M.E."/>
            <person name="Jex A.R."/>
            <person name="Gazzola D."/>
            <person name="Li H."/>
            <person name="Toshio Fujiwara R."/>
            <person name="Zhan B."/>
            <person name="Aroian R.V."/>
            <person name="Pafco B."/>
            <person name="Schwarz E.M."/>
        </authorList>
    </citation>
    <scope>NUCLEOTIDE SEQUENCE [LARGE SCALE GENOMIC DNA]</scope>
    <source>
        <strain evidence="7 8">Aroian</strain>
        <tissue evidence="7">Whole animal</tissue>
    </source>
</reference>
<evidence type="ECO:0000256" key="6">
    <source>
        <dbReference type="SAM" id="Phobius"/>
    </source>
</evidence>